<evidence type="ECO:0000313" key="1">
    <source>
        <dbReference type="EMBL" id="KAK6763669.1"/>
    </source>
</evidence>
<reference evidence="1 3" key="1">
    <citation type="submission" date="2023-08" db="EMBL/GenBank/DDBJ databases">
        <title>A Necator americanus chromosomal reference genome.</title>
        <authorList>
            <person name="Ilik V."/>
            <person name="Petrzelkova K.J."/>
            <person name="Pardy F."/>
            <person name="Fuh T."/>
            <person name="Niatou-Singa F.S."/>
            <person name="Gouil Q."/>
            <person name="Baker L."/>
            <person name="Ritchie M.E."/>
            <person name="Jex A.R."/>
            <person name="Gazzola D."/>
            <person name="Li H."/>
            <person name="Toshio Fujiwara R."/>
            <person name="Zhan B."/>
            <person name="Aroian R.V."/>
            <person name="Pafco B."/>
            <person name="Schwarz E.M."/>
        </authorList>
    </citation>
    <scope>NUCLEOTIDE SEQUENCE [LARGE SCALE GENOMIC DNA]</scope>
    <source>
        <strain evidence="1 3">Aroian</strain>
        <tissue evidence="1">Whole animal</tissue>
    </source>
</reference>
<accession>A0ABR1ELZ1</accession>
<proteinExistence type="predicted"/>
<name>A0ABR1ELZ1_NECAM</name>
<dbReference type="EMBL" id="JAVFWL010000006">
    <property type="protein sequence ID" value="KAK6763691.1"/>
    <property type="molecule type" value="Genomic_DNA"/>
</dbReference>
<sequence length="130" mass="14524">MSRGMQSRLIAPQWSSYDDTLSFALIFDQAVASPMMGAGQEQFDGCKVAQYQSPHTGNGKEGPRDGPRILRECLRGITRPVDMPADKRTYLDEVTLQSFMKMQTTVLDVLLATETQKTAQLQGNIQRRVV</sequence>
<evidence type="ECO:0000313" key="3">
    <source>
        <dbReference type="Proteomes" id="UP001303046"/>
    </source>
</evidence>
<protein>
    <submittedName>
        <fullName evidence="1">Uncharacterized protein</fullName>
    </submittedName>
</protein>
<dbReference type="Proteomes" id="UP001303046">
    <property type="component" value="Unassembled WGS sequence"/>
</dbReference>
<keyword evidence="3" id="KW-1185">Reference proteome</keyword>
<dbReference type="EMBL" id="JAVFWL010000006">
    <property type="protein sequence ID" value="KAK6763669.1"/>
    <property type="molecule type" value="Genomic_DNA"/>
</dbReference>
<evidence type="ECO:0000313" key="2">
    <source>
        <dbReference type="EMBL" id="KAK6763691.1"/>
    </source>
</evidence>
<comment type="caution">
    <text evidence="1">The sequence shown here is derived from an EMBL/GenBank/DDBJ whole genome shotgun (WGS) entry which is preliminary data.</text>
</comment>
<organism evidence="1 3">
    <name type="scientific">Necator americanus</name>
    <name type="common">Human hookworm</name>
    <dbReference type="NCBI Taxonomy" id="51031"/>
    <lineage>
        <taxon>Eukaryota</taxon>
        <taxon>Metazoa</taxon>
        <taxon>Ecdysozoa</taxon>
        <taxon>Nematoda</taxon>
        <taxon>Chromadorea</taxon>
        <taxon>Rhabditida</taxon>
        <taxon>Rhabditina</taxon>
        <taxon>Rhabditomorpha</taxon>
        <taxon>Strongyloidea</taxon>
        <taxon>Ancylostomatidae</taxon>
        <taxon>Bunostominae</taxon>
        <taxon>Necator</taxon>
    </lineage>
</organism>
<gene>
    <name evidence="1" type="primary">Necator_chrX.g24283</name>
    <name evidence="2" type="synonym">Necator_chrX.g24299</name>
    <name evidence="1" type="ORF">RB195_024118</name>
    <name evidence="2" type="ORF">RB195_024134</name>
</gene>